<dbReference type="Proteomes" id="UP000008068">
    <property type="component" value="Unassembled WGS sequence"/>
</dbReference>
<feature type="transmembrane region" description="Helical" evidence="1">
    <location>
        <begin position="28"/>
        <end position="52"/>
    </location>
</feature>
<evidence type="ECO:0000256" key="1">
    <source>
        <dbReference type="SAM" id="Phobius"/>
    </source>
</evidence>
<dbReference type="PANTHER" id="PTHR31720:SF12">
    <property type="entry name" value="SERPENTINE RECEPTOR, CLASS T-RELATED"/>
    <property type="match status" value="1"/>
</dbReference>
<name>G0NTL9_CAEBE</name>
<sequence length="191" mass="22105">MDDDKPFIENLKIVLIEYVKTAIFLNQALAITTIFILAIPVFPVFVIISRANSKDDRKTSIYPIISYLYKGTIFTYSVFFFMGTISFISSIWYINESIITIGHSAHILLETYVTTHHWLLSLLVLQRFLLYYFPNIERFVNLTERATIRVLILMYSAFYTKIIVFLLVSCQDGACSLEGSNDLFFKLMTVC</sequence>
<dbReference type="EMBL" id="GL379944">
    <property type="protein sequence ID" value="EGT37237.1"/>
    <property type="molecule type" value="Genomic_DNA"/>
</dbReference>
<keyword evidence="1" id="KW-0812">Transmembrane</keyword>
<dbReference type="AlphaFoldDB" id="G0NTL9"/>
<evidence type="ECO:0000313" key="2">
    <source>
        <dbReference type="EMBL" id="EGT37237.1"/>
    </source>
</evidence>
<dbReference type="HOGENOM" id="CLU_1422595_0_0_1"/>
<feature type="transmembrane region" description="Helical" evidence="1">
    <location>
        <begin position="73"/>
        <end position="95"/>
    </location>
</feature>
<gene>
    <name evidence="2" type="ORF">CAEBREN_23800</name>
</gene>
<organism evidence="3">
    <name type="scientific">Caenorhabditis brenneri</name>
    <name type="common">Nematode worm</name>
    <dbReference type="NCBI Taxonomy" id="135651"/>
    <lineage>
        <taxon>Eukaryota</taxon>
        <taxon>Metazoa</taxon>
        <taxon>Ecdysozoa</taxon>
        <taxon>Nematoda</taxon>
        <taxon>Chromadorea</taxon>
        <taxon>Rhabditida</taxon>
        <taxon>Rhabditina</taxon>
        <taxon>Rhabditomorpha</taxon>
        <taxon>Rhabditoidea</taxon>
        <taxon>Rhabditidae</taxon>
        <taxon>Peloderinae</taxon>
        <taxon>Caenorhabditis</taxon>
    </lineage>
</organism>
<feature type="transmembrane region" description="Helical" evidence="1">
    <location>
        <begin position="115"/>
        <end position="134"/>
    </location>
</feature>
<protein>
    <submittedName>
        <fullName evidence="2">Uncharacterized protein</fullName>
    </submittedName>
</protein>
<evidence type="ECO:0000313" key="3">
    <source>
        <dbReference type="Proteomes" id="UP000008068"/>
    </source>
</evidence>
<dbReference type="InterPro" id="IPR018817">
    <property type="entry name" value="7TM_GPCR_serpentine_rcpt_Srz"/>
</dbReference>
<keyword evidence="1" id="KW-0472">Membrane</keyword>
<dbReference type="Pfam" id="PF10325">
    <property type="entry name" value="7TM_GPCR_Srz"/>
    <property type="match status" value="1"/>
</dbReference>
<keyword evidence="3" id="KW-1185">Reference proteome</keyword>
<feature type="transmembrane region" description="Helical" evidence="1">
    <location>
        <begin position="146"/>
        <end position="168"/>
    </location>
</feature>
<accession>G0NTL9</accession>
<reference evidence="3" key="1">
    <citation type="submission" date="2011-07" db="EMBL/GenBank/DDBJ databases">
        <authorList>
            <consortium name="Caenorhabditis brenneri Sequencing and Analysis Consortium"/>
            <person name="Wilson R.K."/>
        </authorList>
    </citation>
    <scope>NUCLEOTIDE SEQUENCE [LARGE SCALE GENOMIC DNA]</scope>
    <source>
        <strain evidence="3">PB2801</strain>
    </source>
</reference>
<keyword evidence="1" id="KW-1133">Transmembrane helix</keyword>
<dbReference type="PANTHER" id="PTHR31720">
    <property type="entry name" value="SERPENTINE RECEPTOR, CLASS Z-RELATED"/>
    <property type="match status" value="1"/>
</dbReference>
<dbReference type="InParanoid" id="G0NTL9"/>
<proteinExistence type="predicted"/>